<proteinExistence type="predicted"/>
<gene>
    <name evidence="2" type="ORF">HBR001_LOCUS3344</name>
</gene>
<feature type="compositionally biased region" description="Polar residues" evidence="1">
    <location>
        <begin position="21"/>
        <end position="31"/>
    </location>
</feature>
<evidence type="ECO:0000256" key="1">
    <source>
        <dbReference type="SAM" id="MobiDB-lite"/>
    </source>
</evidence>
<evidence type="ECO:0008006" key="4">
    <source>
        <dbReference type="Google" id="ProtNLM"/>
    </source>
</evidence>
<name>A0AAV0TP69_HYABA</name>
<accession>A0AAV0TP69</accession>
<evidence type="ECO:0000313" key="3">
    <source>
        <dbReference type="Proteomes" id="UP001162031"/>
    </source>
</evidence>
<dbReference type="Proteomes" id="UP001162031">
    <property type="component" value="Unassembled WGS sequence"/>
</dbReference>
<keyword evidence="3" id="KW-1185">Reference proteome</keyword>
<protein>
    <recommendedName>
        <fullName evidence="4">RxLR effector candidate protein</fullName>
    </recommendedName>
</protein>
<feature type="region of interest" description="Disordered" evidence="1">
    <location>
        <begin position="1"/>
        <end position="31"/>
    </location>
</feature>
<feature type="region of interest" description="Disordered" evidence="1">
    <location>
        <begin position="39"/>
        <end position="58"/>
    </location>
</feature>
<dbReference type="EMBL" id="CANTFL010000553">
    <property type="protein sequence ID" value="CAI5724376.1"/>
    <property type="molecule type" value="Genomic_DNA"/>
</dbReference>
<sequence>MVPLETAGSTITGDEEANGAAGSTPSVLSRTNVTLPVTLRTGTSHDDAGIETDDEGQHDVEERVGTALQQAAESASASIGHVAGLFKRATKFDDMNSRMSKGKTVAARKNTIEDADMKKLRDQVKTMQKEGSVWDYKSLAASLVSTESHGQKLKVEVEGAIETLLKLRIHPGMKSHADRIHRELFSMYGKTLGESLSKFYSKANLTPNEFVDIMWGTKELYLTNGFADEAKTQVFNQAIRYLGGRILPAREKAGYVDDVASIDKNAFDKLTSLAMHEAPRTLKA</sequence>
<organism evidence="2 3">
    <name type="scientific">Hyaloperonospora brassicae</name>
    <name type="common">Brassica downy mildew</name>
    <name type="synonym">Peronospora brassicae</name>
    <dbReference type="NCBI Taxonomy" id="162125"/>
    <lineage>
        <taxon>Eukaryota</taxon>
        <taxon>Sar</taxon>
        <taxon>Stramenopiles</taxon>
        <taxon>Oomycota</taxon>
        <taxon>Peronosporomycetes</taxon>
        <taxon>Peronosporales</taxon>
        <taxon>Peronosporaceae</taxon>
        <taxon>Hyaloperonospora</taxon>
    </lineage>
</organism>
<reference evidence="2" key="1">
    <citation type="submission" date="2022-12" db="EMBL/GenBank/DDBJ databases">
        <authorList>
            <person name="Webb A."/>
        </authorList>
    </citation>
    <scope>NUCLEOTIDE SEQUENCE</scope>
    <source>
        <strain evidence="2">Hp1</strain>
    </source>
</reference>
<dbReference type="AlphaFoldDB" id="A0AAV0TP69"/>
<evidence type="ECO:0000313" key="2">
    <source>
        <dbReference type="EMBL" id="CAI5724376.1"/>
    </source>
</evidence>
<comment type="caution">
    <text evidence="2">The sequence shown here is derived from an EMBL/GenBank/DDBJ whole genome shotgun (WGS) entry which is preliminary data.</text>
</comment>